<reference evidence="1 2" key="1">
    <citation type="submission" date="2024-07" db="EMBL/GenBank/DDBJ databases">
        <authorList>
            <person name="Hebao G."/>
        </authorList>
    </citation>
    <scope>NUCLEOTIDE SEQUENCE [LARGE SCALE GENOMIC DNA]</scope>
    <source>
        <strain evidence="1 2">ACCC 02193</strain>
    </source>
</reference>
<comment type="caution">
    <text evidence="1">The sequence shown here is derived from an EMBL/GenBank/DDBJ whole genome shotgun (WGS) entry which is preliminary data.</text>
</comment>
<dbReference type="PROSITE" id="PS51257">
    <property type="entry name" value="PROKAR_LIPOPROTEIN"/>
    <property type="match status" value="1"/>
</dbReference>
<dbReference type="Proteomes" id="UP001565243">
    <property type="component" value="Unassembled WGS sequence"/>
</dbReference>
<gene>
    <name evidence="1" type="ORF">AB6T85_06080</name>
</gene>
<accession>A0ABV4E535</accession>
<evidence type="ECO:0000313" key="2">
    <source>
        <dbReference type="Proteomes" id="UP001565243"/>
    </source>
</evidence>
<evidence type="ECO:0008006" key="3">
    <source>
        <dbReference type="Google" id="ProtNLM"/>
    </source>
</evidence>
<organism evidence="1 2">
    <name type="scientific">Erwinia aeris</name>
    <dbReference type="NCBI Taxonomy" id="3239803"/>
    <lineage>
        <taxon>Bacteria</taxon>
        <taxon>Pseudomonadati</taxon>
        <taxon>Pseudomonadota</taxon>
        <taxon>Gammaproteobacteria</taxon>
        <taxon>Enterobacterales</taxon>
        <taxon>Erwiniaceae</taxon>
        <taxon>Erwinia</taxon>
    </lineage>
</organism>
<protein>
    <recommendedName>
        <fullName evidence="3">Lysozyme inhibitor</fullName>
    </recommendedName>
</protein>
<dbReference type="RefSeq" id="WP_253454970.1">
    <property type="nucleotide sequence ID" value="NZ_JBGFFX010000002.1"/>
</dbReference>
<sequence>MRWLDPLKLSDLFPTTALLIAAPLLLSACSSGNSGMVCEGKVETLSGQVLGNTEGKIIDRFTSFHVTMDKLKLESGELYSSNPQQYIPSAVTREGWLAQRLSDTRFSVINAQQDRMITFSCPARAI</sequence>
<keyword evidence="2" id="KW-1185">Reference proteome</keyword>
<dbReference type="EMBL" id="JBGFFX010000002">
    <property type="protein sequence ID" value="MEY8769999.1"/>
    <property type="molecule type" value="Genomic_DNA"/>
</dbReference>
<evidence type="ECO:0000313" key="1">
    <source>
        <dbReference type="EMBL" id="MEY8769999.1"/>
    </source>
</evidence>
<proteinExistence type="predicted"/>
<name>A0ABV4E535_9GAMM</name>